<gene>
    <name evidence="1" type="primary">Dana\GF20106</name>
    <name evidence="1" type="synonym">dana_GLEANR_22511</name>
    <name evidence="1" type="ORF">GF20106</name>
</gene>
<dbReference type="AlphaFoldDB" id="B3M531"/>
<dbReference type="HOGENOM" id="CLU_116900_0_0_1"/>
<accession>B3M531</accession>
<dbReference type="PANTHER" id="PTHR20898">
    <property type="entry name" value="DAEDALUS ON 3-RELATED-RELATED"/>
    <property type="match status" value="1"/>
</dbReference>
<dbReference type="SMART" id="SM00697">
    <property type="entry name" value="DM8"/>
    <property type="match status" value="1"/>
</dbReference>
<keyword evidence="2" id="KW-1185">Reference proteome</keyword>
<evidence type="ECO:0008006" key="3">
    <source>
        <dbReference type="Google" id="ProtNLM"/>
    </source>
</evidence>
<dbReference type="Proteomes" id="UP000007801">
    <property type="component" value="Unassembled WGS sequence"/>
</dbReference>
<proteinExistence type="predicted"/>
<dbReference type="Pfam" id="PF06477">
    <property type="entry name" value="DUF1091"/>
    <property type="match status" value="1"/>
</dbReference>
<name>B3M531_DROAN</name>
<organism evidence="1 2">
    <name type="scientific">Drosophila ananassae</name>
    <name type="common">Fruit fly</name>
    <dbReference type="NCBI Taxonomy" id="7217"/>
    <lineage>
        <taxon>Eukaryota</taxon>
        <taxon>Metazoa</taxon>
        <taxon>Ecdysozoa</taxon>
        <taxon>Arthropoda</taxon>
        <taxon>Hexapoda</taxon>
        <taxon>Insecta</taxon>
        <taxon>Pterygota</taxon>
        <taxon>Neoptera</taxon>
        <taxon>Endopterygota</taxon>
        <taxon>Diptera</taxon>
        <taxon>Brachycera</taxon>
        <taxon>Muscomorpha</taxon>
        <taxon>Ephydroidea</taxon>
        <taxon>Drosophilidae</taxon>
        <taxon>Drosophila</taxon>
        <taxon>Sophophora</taxon>
    </lineage>
</organism>
<evidence type="ECO:0000313" key="2">
    <source>
        <dbReference type="Proteomes" id="UP000007801"/>
    </source>
</evidence>
<dbReference type="OrthoDB" id="7817040at2759"/>
<reference evidence="1 2" key="1">
    <citation type="journal article" date="2007" name="Nature">
        <title>Evolution of genes and genomes on the Drosophila phylogeny.</title>
        <authorList>
            <consortium name="Drosophila 12 Genomes Consortium"/>
            <person name="Clark A.G."/>
            <person name="Eisen M.B."/>
            <person name="Smith D.R."/>
            <person name="Bergman C.M."/>
            <person name="Oliver B."/>
            <person name="Markow T.A."/>
            <person name="Kaufman T.C."/>
            <person name="Kellis M."/>
            <person name="Gelbart W."/>
            <person name="Iyer V.N."/>
            <person name="Pollard D.A."/>
            <person name="Sackton T.B."/>
            <person name="Larracuente A.M."/>
            <person name="Singh N.D."/>
            <person name="Abad J.P."/>
            <person name="Abt D.N."/>
            <person name="Adryan B."/>
            <person name="Aguade M."/>
            <person name="Akashi H."/>
            <person name="Anderson W.W."/>
            <person name="Aquadro C.F."/>
            <person name="Ardell D.H."/>
            <person name="Arguello R."/>
            <person name="Artieri C.G."/>
            <person name="Barbash D.A."/>
            <person name="Barker D."/>
            <person name="Barsanti P."/>
            <person name="Batterham P."/>
            <person name="Batzoglou S."/>
            <person name="Begun D."/>
            <person name="Bhutkar A."/>
            <person name="Blanco E."/>
            <person name="Bosak S.A."/>
            <person name="Bradley R.K."/>
            <person name="Brand A.D."/>
            <person name="Brent M.R."/>
            <person name="Brooks A.N."/>
            <person name="Brown R.H."/>
            <person name="Butlin R.K."/>
            <person name="Caggese C."/>
            <person name="Calvi B.R."/>
            <person name="Bernardo de Carvalho A."/>
            <person name="Caspi A."/>
            <person name="Castrezana S."/>
            <person name="Celniker S.E."/>
            <person name="Chang J.L."/>
            <person name="Chapple C."/>
            <person name="Chatterji S."/>
            <person name="Chinwalla A."/>
            <person name="Civetta A."/>
            <person name="Clifton S.W."/>
            <person name="Comeron J.M."/>
            <person name="Costello J.C."/>
            <person name="Coyne J.A."/>
            <person name="Daub J."/>
            <person name="David R.G."/>
            <person name="Delcher A.L."/>
            <person name="Delehaunty K."/>
            <person name="Do C.B."/>
            <person name="Ebling H."/>
            <person name="Edwards K."/>
            <person name="Eickbush T."/>
            <person name="Evans J.D."/>
            <person name="Filipski A."/>
            <person name="Findeiss S."/>
            <person name="Freyhult E."/>
            <person name="Fulton L."/>
            <person name="Fulton R."/>
            <person name="Garcia A.C."/>
            <person name="Gardiner A."/>
            <person name="Garfield D.A."/>
            <person name="Garvin B.E."/>
            <person name="Gibson G."/>
            <person name="Gilbert D."/>
            <person name="Gnerre S."/>
            <person name="Godfrey J."/>
            <person name="Good R."/>
            <person name="Gotea V."/>
            <person name="Gravely B."/>
            <person name="Greenberg A.J."/>
            <person name="Griffiths-Jones S."/>
            <person name="Gross S."/>
            <person name="Guigo R."/>
            <person name="Gustafson E.A."/>
            <person name="Haerty W."/>
            <person name="Hahn M.W."/>
            <person name="Halligan D.L."/>
            <person name="Halpern A.L."/>
            <person name="Halter G.M."/>
            <person name="Han M.V."/>
            <person name="Heger A."/>
            <person name="Hillier L."/>
            <person name="Hinrichs A.S."/>
            <person name="Holmes I."/>
            <person name="Hoskins R.A."/>
            <person name="Hubisz M.J."/>
            <person name="Hultmark D."/>
            <person name="Huntley M.A."/>
            <person name="Jaffe D.B."/>
            <person name="Jagadeeshan S."/>
            <person name="Jeck W.R."/>
            <person name="Johnson J."/>
            <person name="Jones C.D."/>
            <person name="Jordan W.C."/>
            <person name="Karpen G.H."/>
            <person name="Kataoka E."/>
            <person name="Keightley P.D."/>
            <person name="Kheradpour P."/>
            <person name="Kirkness E.F."/>
            <person name="Koerich L.B."/>
            <person name="Kristiansen K."/>
            <person name="Kudrna D."/>
            <person name="Kulathinal R.J."/>
            <person name="Kumar S."/>
            <person name="Kwok R."/>
            <person name="Lander E."/>
            <person name="Langley C.H."/>
            <person name="Lapoint R."/>
            <person name="Lazzaro B.P."/>
            <person name="Lee S.J."/>
            <person name="Levesque L."/>
            <person name="Li R."/>
            <person name="Lin C.F."/>
            <person name="Lin M.F."/>
            <person name="Lindblad-Toh K."/>
            <person name="Llopart A."/>
            <person name="Long M."/>
            <person name="Low L."/>
            <person name="Lozovsky E."/>
            <person name="Lu J."/>
            <person name="Luo M."/>
            <person name="Machado C.A."/>
            <person name="Makalowski W."/>
            <person name="Marzo M."/>
            <person name="Matsuda M."/>
            <person name="Matzkin L."/>
            <person name="McAllister B."/>
            <person name="McBride C.S."/>
            <person name="McKernan B."/>
            <person name="McKernan K."/>
            <person name="Mendez-Lago M."/>
            <person name="Minx P."/>
            <person name="Mollenhauer M.U."/>
            <person name="Montooth K."/>
            <person name="Mount S.M."/>
            <person name="Mu X."/>
            <person name="Myers E."/>
            <person name="Negre B."/>
            <person name="Newfeld S."/>
            <person name="Nielsen R."/>
            <person name="Noor M.A."/>
            <person name="O'Grady P."/>
            <person name="Pachter L."/>
            <person name="Papaceit M."/>
            <person name="Parisi M.J."/>
            <person name="Parisi M."/>
            <person name="Parts L."/>
            <person name="Pedersen J.S."/>
            <person name="Pesole G."/>
            <person name="Phillippy A.M."/>
            <person name="Ponting C.P."/>
            <person name="Pop M."/>
            <person name="Porcelli D."/>
            <person name="Powell J.R."/>
            <person name="Prohaska S."/>
            <person name="Pruitt K."/>
            <person name="Puig M."/>
            <person name="Quesneville H."/>
            <person name="Ram K.R."/>
            <person name="Rand D."/>
            <person name="Rasmussen M.D."/>
            <person name="Reed L.K."/>
            <person name="Reenan R."/>
            <person name="Reily A."/>
            <person name="Remington K.A."/>
            <person name="Rieger T.T."/>
            <person name="Ritchie M.G."/>
            <person name="Robin C."/>
            <person name="Rogers Y.H."/>
            <person name="Rohde C."/>
            <person name="Rozas J."/>
            <person name="Rubenfield M.J."/>
            <person name="Ruiz A."/>
            <person name="Russo S."/>
            <person name="Salzberg S.L."/>
            <person name="Sanchez-Gracia A."/>
            <person name="Saranga D.J."/>
            <person name="Sato H."/>
            <person name="Schaeffer S.W."/>
            <person name="Schatz M.C."/>
            <person name="Schlenke T."/>
            <person name="Schwartz R."/>
            <person name="Segarra C."/>
            <person name="Singh R.S."/>
            <person name="Sirot L."/>
            <person name="Sirota M."/>
            <person name="Sisneros N.B."/>
            <person name="Smith C.D."/>
            <person name="Smith T.F."/>
            <person name="Spieth J."/>
            <person name="Stage D.E."/>
            <person name="Stark A."/>
            <person name="Stephan W."/>
            <person name="Strausberg R.L."/>
            <person name="Strempel S."/>
            <person name="Sturgill D."/>
            <person name="Sutton G."/>
            <person name="Sutton G.G."/>
            <person name="Tao W."/>
            <person name="Teichmann S."/>
            <person name="Tobari Y.N."/>
            <person name="Tomimura Y."/>
            <person name="Tsolas J.M."/>
            <person name="Valente V.L."/>
            <person name="Venter E."/>
            <person name="Venter J.C."/>
            <person name="Vicario S."/>
            <person name="Vieira F.G."/>
            <person name="Vilella A.J."/>
            <person name="Villasante A."/>
            <person name="Walenz B."/>
            <person name="Wang J."/>
            <person name="Wasserman M."/>
            <person name="Watts T."/>
            <person name="Wilson D."/>
            <person name="Wilson R.K."/>
            <person name="Wing R.A."/>
            <person name="Wolfner M.F."/>
            <person name="Wong A."/>
            <person name="Wong G.K."/>
            <person name="Wu C.I."/>
            <person name="Wu G."/>
            <person name="Yamamoto D."/>
            <person name="Yang H.P."/>
            <person name="Yang S.P."/>
            <person name="Yorke J.A."/>
            <person name="Yoshida K."/>
            <person name="Zdobnov E."/>
            <person name="Zhang P."/>
            <person name="Zhang Y."/>
            <person name="Zimin A.V."/>
            <person name="Baldwin J."/>
            <person name="Abdouelleil A."/>
            <person name="Abdulkadir J."/>
            <person name="Abebe A."/>
            <person name="Abera B."/>
            <person name="Abreu J."/>
            <person name="Acer S.C."/>
            <person name="Aftuck L."/>
            <person name="Alexander A."/>
            <person name="An P."/>
            <person name="Anderson E."/>
            <person name="Anderson S."/>
            <person name="Arachi H."/>
            <person name="Azer M."/>
            <person name="Bachantsang P."/>
            <person name="Barry A."/>
            <person name="Bayul T."/>
            <person name="Berlin A."/>
            <person name="Bessette D."/>
            <person name="Bloom T."/>
            <person name="Blye J."/>
            <person name="Boguslavskiy L."/>
            <person name="Bonnet C."/>
            <person name="Boukhgalter B."/>
            <person name="Bourzgui I."/>
            <person name="Brown A."/>
            <person name="Cahill P."/>
            <person name="Channer S."/>
            <person name="Cheshatsang Y."/>
            <person name="Chuda L."/>
            <person name="Citroen M."/>
            <person name="Collymore A."/>
            <person name="Cooke P."/>
            <person name="Costello M."/>
            <person name="D'Aco K."/>
            <person name="Daza R."/>
            <person name="De Haan G."/>
            <person name="DeGray S."/>
            <person name="DeMaso C."/>
            <person name="Dhargay N."/>
            <person name="Dooley K."/>
            <person name="Dooley E."/>
            <person name="Doricent M."/>
            <person name="Dorje P."/>
            <person name="Dorjee K."/>
            <person name="Dupes A."/>
            <person name="Elong R."/>
            <person name="Falk J."/>
            <person name="Farina A."/>
            <person name="Faro S."/>
            <person name="Ferguson D."/>
            <person name="Fisher S."/>
            <person name="Foley C.D."/>
            <person name="Franke A."/>
            <person name="Friedrich D."/>
            <person name="Gadbois L."/>
            <person name="Gearin G."/>
            <person name="Gearin C.R."/>
            <person name="Giannoukos G."/>
            <person name="Goode T."/>
            <person name="Graham J."/>
            <person name="Grandbois E."/>
            <person name="Grewal S."/>
            <person name="Gyaltsen K."/>
            <person name="Hafez N."/>
            <person name="Hagos B."/>
            <person name="Hall J."/>
            <person name="Henson C."/>
            <person name="Hollinger A."/>
            <person name="Honan T."/>
            <person name="Huard M.D."/>
            <person name="Hughes L."/>
            <person name="Hurhula B."/>
            <person name="Husby M.E."/>
            <person name="Kamat A."/>
            <person name="Kanga B."/>
            <person name="Kashin S."/>
            <person name="Khazanovich D."/>
            <person name="Kisner P."/>
            <person name="Lance K."/>
            <person name="Lara M."/>
            <person name="Lee W."/>
            <person name="Lennon N."/>
            <person name="Letendre F."/>
            <person name="LeVine R."/>
            <person name="Lipovsky A."/>
            <person name="Liu X."/>
            <person name="Liu J."/>
            <person name="Liu S."/>
            <person name="Lokyitsang T."/>
            <person name="Lokyitsang Y."/>
            <person name="Lubonja R."/>
            <person name="Lui A."/>
            <person name="MacDonald P."/>
            <person name="Magnisalis V."/>
            <person name="Maru K."/>
            <person name="Matthews C."/>
            <person name="McCusker W."/>
            <person name="McDonough S."/>
            <person name="Mehta T."/>
            <person name="Meldrim J."/>
            <person name="Meneus L."/>
            <person name="Mihai O."/>
            <person name="Mihalev A."/>
            <person name="Mihova T."/>
            <person name="Mittelman R."/>
            <person name="Mlenga V."/>
            <person name="Montmayeur A."/>
            <person name="Mulrain L."/>
            <person name="Navidi A."/>
            <person name="Naylor J."/>
            <person name="Negash T."/>
            <person name="Nguyen T."/>
            <person name="Nguyen N."/>
            <person name="Nicol R."/>
            <person name="Norbu C."/>
            <person name="Norbu N."/>
            <person name="Novod N."/>
            <person name="O'Neill B."/>
            <person name="Osman S."/>
            <person name="Markiewicz E."/>
            <person name="Oyono O.L."/>
            <person name="Patti C."/>
            <person name="Phunkhang P."/>
            <person name="Pierre F."/>
            <person name="Priest M."/>
            <person name="Raghuraman S."/>
            <person name="Rege F."/>
            <person name="Reyes R."/>
            <person name="Rise C."/>
            <person name="Rogov P."/>
            <person name="Ross K."/>
            <person name="Ryan E."/>
            <person name="Settipalli S."/>
            <person name="Shea T."/>
            <person name="Sherpa N."/>
            <person name="Shi L."/>
            <person name="Shih D."/>
            <person name="Sparrow T."/>
            <person name="Spaulding J."/>
            <person name="Stalker J."/>
            <person name="Stange-Thomann N."/>
            <person name="Stavropoulos S."/>
            <person name="Stone C."/>
            <person name="Strader C."/>
            <person name="Tesfaye S."/>
            <person name="Thomson T."/>
            <person name="Thoulutsang Y."/>
            <person name="Thoulutsang D."/>
            <person name="Topham K."/>
            <person name="Topping I."/>
            <person name="Tsamla T."/>
            <person name="Vassiliev H."/>
            <person name="Vo A."/>
            <person name="Wangchuk T."/>
            <person name="Wangdi T."/>
            <person name="Weiand M."/>
            <person name="Wilkinson J."/>
            <person name="Wilson A."/>
            <person name="Yadav S."/>
            <person name="Young G."/>
            <person name="Yu Q."/>
            <person name="Zembek L."/>
            <person name="Zhong D."/>
            <person name="Zimmer A."/>
            <person name="Zwirko Z."/>
            <person name="Jaffe D.B."/>
            <person name="Alvarez P."/>
            <person name="Brockman W."/>
            <person name="Butler J."/>
            <person name="Chin C."/>
            <person name="Gnerre S."/>
            <person name="Grabherr M."/>
            <person name="Kleber M."/>
            <person name="Mauceli E."/>
            <person name="MacCallum I."/>
        </authorList>
    </citation>
    <scope>NUCLEOTIDE SEQUENCE [LARGE SCALE GENOMIC DNA]</scope>
    <source>
        <strain evidence="2">Tucson 14024-0371.13</strain>
    </source>
</reference>
<dbReference type="PANTHER" id="PTHR20898:SF0">
    <property type="entry name" value="DAEDALUS ON 3-RELATED"/>
    <property type="match status" value="1"/>
</dbReference>
<dbReference type="EMBL" id="CH902618">
    <property type="protein sequence ID" value="EDV39510.2"/>
    <property type="molecule type" value="Genomic_DNA"/>
</dbReference>
<evidence type="ECO:0000313" key="1">
    <source>
        <dbReference type="EMBL" id="EDV39510.2"/>
    </source>
</evidence>
<protein>
    <recommendedName>
        <fullName evidence="3">MD-2-related lipid-recognition domain-containing protein</fullName>
    </recommendedName>
</protein>
<dbReference type="InterPro" id="IPR010512">
    <property type="entry name" value="DUF1091"/>
</dbReference>
<sequence>MHYKQISVVDKVMMRVEILKRANGWRPFLYDISVDMCDFLVKRNNPIMNIAFSLVKPYLNSNYSCPLKPNETLFCDNLTWDLDKFRVRFPFETGEYALRFSLFFHKVLKLTINGSAEYSNYREY</sequence>
<dbReference type="InParanoid" id="B3M531"/>